<evidence type="ECO:0008006" key="3">
    <source>
        <dbReference type="Google" id="ProtNLM"/>
    </source>
</evidence>
<sequence length="599" mass="68304">MLIALAMGSAVCAATDERIALDRDYRPIAADAEAEAEFHLEPLVPTDGGWRVRVRYPDGALRLEATYGTSEFEGGHPVGDYTEYHLDGTVRETGRYDAEGRRDGEVRRYAGDGTLLYVGRFRHGCRHGLQEMFYDNGQLRQSMRYDGGAIVDGQVRSYHPQGRLAGVRPYRDGKVHGVAESYHPDGRVSRRSHFVQGRLHGREERFYEDGTVNRRVDHVDGKRHGQSLLFTAEGRLVEKAVYRHDELHGVLTRYGSAGGITEQGSYETGTPVGVHRTWHDDGQPKSVREFDDAGKAVDERRFDAAGLLRSRKRRVETPHGPGWREERWSDGRLLRSFEYDEGRDWALREEFDADGGLRSRSERLDGRQQGEHRVERWDGAVEITHYVDGKRHGEHVVRKDGELLVQGEYRDDRAVGRWRSEEDGVVATMRYDERGRLQGERRAETPDGTILLREHYRDDELHGPYESYRIDGDGDAVVLVSRGRYRDGRRTGPWVVGDDRLGTRAEGRYEDGLRVGPWRTLDAHGYVLRITPFGPDGEPHGRSYAFKEDGALEFHEEVRQGELHGETVFYTDGAPTHRVRYEHGERVDAGSRLEVDVDR</sequence>
<dbReference type="GO" id="GO:0003682">
    <property type="term" value="F:chromatin binding"/>
    <property type="evidence" value="ECO:0007669"/>
    <property type="project" value="TreeGrafter"/>
</dbReference>
<evidence type="ECO:0000313" key="2">
    <source>
        <dbReference type="Proteomes" id="UP000578091"/>
    </source>
</evidence>
<dbReference type="PANTHER" id="PTHR46820:SF1">
    <property type="entry name" value="HISTONE-LYSINE N-METHYLTRANSFERASE SETD7"/>
    <property type="match status" value="1"/>
</dbReference>
<dbReference type="EMBL" id="JACCKA010000029">
    <property type="protein sequence ID" value="NZA25579.1"/>
    <property type="molecule type" value="Genomic_DNA"/>
</dbReference>
<dbReference type="Pfam" id="PF07661">
    <property type="entry name" value="MORN_2"/>
    <property type="match status" value="1"/>
</dbReference>
<dbReference type="Proteomes" id="UP000578091">
    <property type="component" value="Unassembled WGS sequence"/>
</dbReference>
<dbReference type="InterPro" id="IPR011652">
    <property type="entry name" value="MORN_2"/>
</dbReference>
<comment type="caution">
    <text evidence="1">The sequence shown here is derived from an EMBL/GenBank/DDBJ whole genome shotgun (WGS) entry which is preliminary data.</text>
</comment>
<dbReference type="PANTHER" id="PTHR46820">
    <property type="entry name" value="HISTONE-LYSINE N-METHYLTRANSFERASE SETD7"/>
    <property type="match status" value="1"/>
</dbReference>
<evidence type="ECO:0000313" key="1">
    <source>
        <dbReference type="EMBL" id="NZA25579.1"/>
    </source>
</evidence>
<dbReference type="Gene3D" id="3.90.930.1">
    <property type="match status" value="2"/>
</dbReference>
<gene>
    <name evidence="1" type="ORF">H0E84_04225</name>
</gene>
<organism evidence="1 2">
    <name type="scientific">Luteimonas salinisoli</name>
    <dbReference type="NCBI Taxonomy" id="2752307"/>
    <lineage>
        <taxon>Bacteria</taxon>
        <taxon>Pseudomonadati</taxon>
        <taxon>Pseudomonadota</taxon>
        <taxon>Gammaproteobacteria</taxon>
        <taxon>Lysobacterales</taxon>
        <taxon>Lysobacteraceae</taxon>
        <taxon>Luteimonas</taxon>
    </lineage>
</organism>
<proteinExistence type="predicted"/>
<dbReference type="GO" id="GO:0005694">
    <property type="term" value="C:chromosome"/>
    <property type="evidence" value="ECO:0007669"/>
    <property type="project" value="TreeGrafter"/>
</dbReference>
<dbReference type="SUPFAM" id="SSF82185">
    <property type="entry name" value="Histone H3 K4-specific methyltransferase SET7/9 N-terminal domain"/>
    <property type="match status" value="4"/>
</dbReference>
<name>A0A853JA79_9GAMM</name>
<dbReference type="AlphaFoldDB" id="A0A853JA79"/>
<reference evidence="1 2" key="1">
    <citation type="submission" date="2020-07" db="EMBL/GenBank/DDBJ databases">
        <title>Luteimonas sp. SJ-92.</title>
        <authorList>
            <person name="Huang X.-X."/>
            <person name="Xu L."/>
            <person name="Sun J.-Q."/>
        </authorList>
    </citation>
    <scope>NUCLEOTIDE SEQUENCE [LARGE SCALE GENOMIC DNA]</scope>
    <source>
        <strain evidence="1 2">SJ-92</strain>
    </source>
</reference>
<dbReference type="RefSeq" id="WP_180677379.1">
    <property type="nucleotide sequence ID" value="NZ_JACCKA010000029.1"/>
</dbReference>
<keyword evidence="2" id="KW-1185">Reference proteome</keyword>
<protein>
    <recommendedName>
        <fullName evidence="3">Toxin-antitoxin system YwqK family antitoxin</fullName>
    </recommendedName>
</protein>
<dbReference type="GO" id="GO:0070828">
    <property type="term" value="P:heterochromatin organization"/>
    <property type="evidence" value="ECO:0007669"/>
    <property type="project" value="TreeGrafter"/>
</dbReference>
<dbReference type="Gene3D" id="2.20.110.10">
    <property type="entry name" value="Histone H3 K4-specific methyltransferase SET7/9 N-terminal domain"/>
    <property type="match status" value="3"/>
</dbReference>
<accession>A0A853JA79</accession>